<evidence type="ECO:0000256" key="4">
    <source>
        <dbReference type="ARBA" id="ARBA00022989"/>
    </source>
</evidence>
<dbReference type="PANTHER" id="PTHR30572">
    <property type="entry name" value="MEMBRANE COMPONENT OF TRANSPORTER-RELATED"/>
    <property type="match status" value="1"/>
</dbReference>
<keyword evidence="2" id="KW-1003">Cell membrane</keyword>
<dbReference type="Proteomes" id="UP000184386">
    <property type="component" value="Unassembled WGS sequence"/>
</dbReference>
<dbReference type="AlphaFoldDB" id="A0A1M7AL42"/>
<sequence>MKISDLIKIGLRNLKRRKARTTLTVMGVVIGTISIVVMISIGIGMKKSYTQQVMEQGSLTTITVSSTGGYVDDKGNYVSIKADPMDDKLVAEVKALAHVKSVVPMIVTNMFMYSGRYQNNIQLYVLDSNYISGMEFPALTAGNLPTPKDNKVIVFGSDSLSNFYDPTSRFGSSKQVDITRDKITFGFNPYQYQIDEKKKPLTVKVERYGQLTKSNNYEFDYNSYMDISYFRYLYNKYVNTLKTTERKKAMTAVAHYTNLKVTVDNFENVKDVQGKIDALGYQTDSLAKLMAPMLSTANMLQMVLGAIGAVSMLVSAINIANTMIMSIYERTKEIGIMKVLGCLVKDIKKLFLFEAGMIGLIGGVLGIVLSYIASWAINKFGGPLFQALMSTSYMYNPENSKFSIIPLWLPLVAAGLAIMVGIFSGYYPASRATKISAIEAMKTEG</sequence>
<feature type="transmembrane region" description="Helical" evidence="7">
    <location>
        <begin position="404"/>
        <end position="427"/>
    </location>
</feature>
<keyword evidence="11" id="KW-1185">Reference proteome</keyword>
<proteinExistence type="inferred from homology"/>
<feature type="domain" description="ABC3 transporter permease C-terminal" evidence="8">
    <location>
        <begin position="306"/>
        <end position="436"/>
    </location>
</feature>
<evidence type="ECO:0000256" key="3">
    <source>
        <dbReference type="ARBA" id="ARBA00022692"/>
    </source>
</evidence>
<dbReference type="InterPro" id="IPR050250">
    <property type="entry name" value="Macrolide_Exporter_MacB"/>
</dbReference>
<dbReference type="EMBL" id="FRAC01000033">
    <property type="protein sequence ID" value="SHL43129.1"/>
    <property type="molecule type" value="Genomic_DNA"/>
</dbReference>
<evidence type="ECO:0000256" key="2">
    <source>
        <dbReference type="ARBA" id="ARBA00022475"/>
    </source>
</evidence>
<evidence type="ECO:0000256" key="6">
    <source>
        <dbReference type="ARBA" id="ARBA00038076"/>
    </source>
</evidence>
<organism evidence="10 11">
    <name type="scientific">Anaerocolumna jejuensis DSM 15929</name>
    <dbReference type="NCBI Taxonomy" id="1121322"/>
    <lineage>
        <taxon>Bacteria</taxon>
        <taxon>Bacillati</taxon>
        <taxon>Bacillota</taxon>
        <taxon>Clostridia</taxon>
        <taxon>Lachnospirales</taxon>
        <taxon>Lachnospiraceae</taxon>
        <taxon>Anaerocolumna</taxon>
    </lineage>
</organism>
<dbReference type="GO" id="GO:0005886">
    <property type="term" value="C:plasma membrane"/>
    <property type="evidence" value="ECO:0007669"/>
    <property type="project" value="UniProtKB-SubCell"/>
</dbReference>
<feature type="transmembrane region" description="Helical" evidence="7">
    <location>
        <begin position="21"/>
        <end position="45"/>
    </location>
</feature>
<evidence type="ECO:0000256" key="5">
    <source>
        <dbReference type="ARBA" id="ARBA00023136"/>
    </source>
</evidence>
<comment type="similarity">
    <text evidence="6">Belongs to the ABC-4 integral membrane protein family.</text>
</comment>
<feature type="transmembrane region" description="Helical" evidence="7">
    <location>
        <begin position="350"/>
        <end position="373"/>
    </location>
</feature>
<evidence type="ECO:0000313" key="11">
    <source>
        <dbReference type="Proteomes" id="UP000184386"/>
    </source>
</evidence>
<evidence type="ECO:0000259" key="9">
    <source>
        <dbReference type="Pfam" id="PF12704"/>
    </source>
</evidence>
<feature type="transmembrane region" description="Helical" evidence="7">
    <location>
        <begin position="302"/>
        <end position="329"/>
    </location>
</feature>
<keyword evidence="3 7" id="KW-0812">Transmembrane</keyword>
<keyword evidence="5 7" id="KW-0472">Membrane</keyword>
<keyword evidence="4 7" id="KW-1133">Transmembrane helix</keyword>
<dbReference type="Pfam" id="PF02687">
    <property type="entry name" value="FtsX"/>
    <property type="match status" value="1"/>
</dbReference>
<dbReference type="PANTHER" id="PTHR30572:SF4">
    <property type="entry name" value="ABC TRANSPORTER PERMEASE YTRF"/>
    <property type="match status" value="1"/>
</dbReference>
<dbReference type="STRING" id="1121322.SAMN02745136_04874"/>
<reference evidence="10 11" key="1">
    <citation type="submission" date="2016-11" db="EMBL/GenBank/DDBJ databases">
        <authorList>
            <person name="Jaros S."/>
            <person name="Januszkiewicz K."/>
            <person name="Wedrychowicz H."/>
        </authorList>
    </citation>
    <scope>NUCLEOTIDE SEQUENCE [LARGE SCALE GENOMIC DNA]</scope>
    <source>
        <strain evidence="10 11">DSM 15929</strain>
    </source>
</reference>
<dbReference type="InterPro" id="IPR025857">
    <property type="entry name" value="MacB_PCD"/>
</dbReference>
<gene>
    <name evidence="10" type="ORF">SAMN02745136_04874</name>
</gene>
<evidence type="ECO:0000259" key="8">
    <source>
        <dbReference type="Pfam" id="PF02687"/>
    </source>
</evidence>
<accession>A0A1M7AL42</accession>
<feature type="domain" description="MacB-like periplasmic core" evidence="9">
    <location>
        <begin position="21"/>
        <end position="276"/>
    </location>
</feature>
<dbReference type="GO" id="GO:0022857">
    <property type="term" value="F:transmembrane transporter activity"/>
    <property type="evidence" value="ECO:0007669"/>
    <property type="project" value="TreeGrafter"/>
</dbReference>
<name>A0A1M7AL42_9FIRM</name>
<dbReference type="Pfam" id="PF12704">
    <property type="entry name" value="MacB_PCD"/>
    <property type="match status" value="1"/>
</dbReference>
<protein>
    <submittedName>
        <fullName evidence="10">ABC-type transport system, involved in lipoprotein release, permease component</fullName>
    </submittedName>
</protein>
<dbReference type="RefSeq" id="WP_073279802.1">
    <property type="nucleotide sequence ID" value="NZ_FRAC01000033.1"/>
</dbReference>
<dbReference type="OrthoDB" id="9770099at2"/>
<keyword evidence="10" id="KW-0449">Lipoprotein</keyword>
<evidence type="ECO:0000256" key="7">
    <source>
        <dbReference type="SAM" id="Phobius"/>
    </source>
</evidence>
<evidence type="ECO:0000313" key="10">
    <source>
        <dbReference type="EMBL" id="SHL43129.1"/>
    </source>
</evidence>
<comment type="subcellular location">
    <subcellularLocation>
        <location evidence="1">Cell membrane</location>
        <topology evidence="1">Multi-pass membrane protein</topology>
    </subcellularLocation>
</comment>
<evidence type="ECO:0000256" key="1">
    <source>
        <dbReference type="ARBA" id="ARBA00004651"/>
    </source>
</evidence>
<dbReference type="InterPro" id="IPR003838">
    <property type="entry name" value="ABC3_permease_C"/>
</dbReference>